<keyword evidence="4" id="KW-1003">Cell membrane</keyword>
<feature type="transmembrane region" description="Helical" evidence="8">
    <location>
        <begin position="322"/>
        <end position="343"/>
    </location>
</feature>
<reference evidence="9 10" key="1">
    <citation type="submission" date="2022-10" db="EMBL/GenBank/DDBJ databases">
        <title>Erythrobacter sp. sf7 Genome sequencing.</title>
        <authorList>
            <person name="Park S."/>
        </authorList>
    </citation>
    <scope>NUCLEOTIDE SEQUENCE [LARGE SCALE GENOMIC DNA]</scope>
    <source>
        <strain evidence="10">sf7</strain>
    </source>
</reference>
<dbReference type="EMBL" id="JAQQXQ010000006">
    <property type="protein sequence ID" value="MDC8754850.1"/>
    <property type="molecule type" value="Genomic_DNA"/>
</dbReference>
<dbReference type="PANTHER" id="PTHR30330:SF3">
    <property type="entry name" value="TRANSCRIPTIONAL REGULATOR, LRP FAMILY"/>
    <property type="match status" value="1"/>
</dbReference>
<keyword evidence="10" id="KW-1185">Reference proteome</keyword>
<feature type="transmembrane region" description="Helical" evidence="8">
    <location>
        <begin position="205"/>
        <end position="227"/>
    </location>
</feature>
<comment type="similarity">
    <text evidence="2 8">Belongs to the alanine or glycine:cation symporter (AGCS) (TC 2.A.25) family.</text>
</comment>
<accession>A0ABT5JQ01</accession>
<gene>
    <name evidence="9" type="ORF">OIK40_09380</name>
</gene>
<proteinExistence type="inferred from homology"/>
<dbReference type="NCBIfam" id="TIGR00835">
    <property type="entry name" value="agcS"/>
    <property type="match status" value="1"/>
</dbReference>
<dbReference type="PROSITE" id="PS00873">
    <property type="entry name" value="NA_ALANINE_SYMP"/>
    <property type="match status" value="1"/>
</dbReference>
<dbReference type="Proteomes" id="UP001216558">
    <property type="component" value="Unassembled WGS sequence"/>
</dbReference>
<evidence type="ECO:0000256" key="3">
    <source>
        <dbReference type="ARBA" id="ARBA00022448"/>
    </source>
</evidence>
<feature type="transmembrane region" description="Helical" evidence="8">
    <location>
        <begin position="233"/>
        <end position="253"/>
    </location>
</feature>
<sequence>MAAGQPATFDEVLLGPVTNVADFIWGGTWDGVQVIPIPPLAVLLLGAGLWFMAGLRFYPVTKLGASIKGLFAGRKGEGAGEISPFAALSTALSGQVGTGNLAGVATAIALGGPGAIFWMWITALFGMALAFAEGSLAIRYRETTSDGTKRGGPMSYIMLGLGPKWTWLAVFFCVGTLISALVTGNGIQANAVADSFNELFGMEEWVAGLIVAGAVFVVIIGGIKSIGRVAESVVPFMAAAYIVMAILAILLNLQDIPETFQRIFHGAFNPQAASGGFVGAAVILAIRAGVARGLFSNEAGQGSTPIAHAVAQTDDPEQQGRMAMLGTFIDTIVICTMTALVILTVEGPFTHGGEAVKHAWQSDLNGFAVTSGAFAAAFPYQVAAIPIGTLIASIALILFVFTTLLTWSYYGERAITFIYDRIPGSTRSGEKLLHIGWRVLWCVGIYVGASRESDLIWRMGDIANALMVLPNLLALLLLSGVVFKLARGERKAGKDFHAETPEEPEEY</sequence>
<feature type="transmembrane region" description="Helical" evidence="8">
    <location>
        <begin position="165"/>
        <end position="184"/>
    </location>
</feature>
<feature type="transmembrane region" description="Helical" evidence="8">
    <location>
        <begin position="432"/>
        <end position="450"/>
    </location>
</feature>
<dbReference type="RefSeq" id="WP_273678055.1">
    <property type="nucleotide sequence ID" value="NZ_JAQQXQ010000006.1"/>
</dbReference>
<keyword evidence="8" id="KW-0997">Cell inner membrane</keyword>
<comment type="subcellular location">
    <subcellularLocation>
        <location evidence="8">Cell inner membrane</location>
        <topology evidence="8">Multi-pass membrane protein</topology>
    </subcellularLocation>
    <subcellularLocation>
        <location evidence="1">Cell membrane</location>
        <topology evidence="1">Multi-pass membrane protein</topology>
    </subcellularLocation>
</comment>
<keyword evidence="6 8" id="KW-1133">Transmembrane helix</keyword>
<feature type="transmembrane region" description="Helical" evidence="8">
    <location>
        <begin position="364"/>
        <end position="383"/>
    </location>
</feature>
<dbReference type="PANTHER" id="PTHR30330">
    <property type="entry name" value="AGSS FAMILY TRANSPORTER, SODIUM-ALANINE"/>
    <property type="match status" value="1"/>
</dbReference>
<protein>
    <submittedName>
        <fullName evidence="9">Alanine/glycine:cation symporter family protein</fullName>
    </submittedName>
</protein>
<dbReference type="Pfam" id="PF01235">
    <property type="entry name" value="Na_Ala_symp"/>
    <property type="match status" value="1"/>
</dbReference>
<keyword evidence="5 8" id="KW-0812">Transmembrane</keyword>
<evidence type="ECO:0000256" key="6">
    <source>
        <dbReference type="ARBA" id="ARBA00022989"/>
    </source>
</evidence>
<feature type="transmembrane region" description="Helical" evidence="8">
    <location>
        <begin position="389"/>
        <end position="411"/>
    </location>
</feature>
<feature type="transmembrane region" description="Helical" evidence="8">
    <location>
        <begin position="274"/>
        <end position="295"/>
    </location>
</feature>
<keyword evidence="3 8" id="KW-0813">Transport</keyword>
<name>A0ABT5JQ01_9SPHN</name>
<evidence type="ECO:0000313" key="9">
    <source>
        <dbReference type="EMBL" id="MDC8754850.1"/>
    </source>
</evidence>
<comment type="caution">
    <text evidence="9">The sequence shown here is derived from an EMBL/GenBank/DDBJ whole genome shotgun (WGS) entry which is preliminary data.</text>
</comment>
<organism evidence="9 10">
    <name type="scientific">Erythrobacter fulvus</name>
    <dbReference type="NCBI Taxonomy" id="2987523"/>
    <lineage>
        <taxon>Bacteria</taxon>
        <taxon>Pseudomonadati</taxon>
        <taxon>Pseudomonadota</taxon>
        <taxon>Alphaproteobacteria</taxon>
        <taxon>Sphingomonadales</taxon>
        <taxon>Erythrobacteraceae</taxon>
        <taxon>Erythrobacter/Porphyrobacter group</taxon>
        <taxon>Erythrobacter</taxon>
    </lineage>
</organism>
<dbReference type="InterPro" id="IPR001463">
    <property type="entry name" value="Na/Ala_symport"/>
</dbReference>
<dbReference type="Gene3D" id="1.20.1740.10">
    <property type="entry name" value="Amino acid/polyamine transporter I"/>
    <property type="match status" value="1"/>
</dbReference>
<dbReference type="PRINTS" id="PR00175">
    <property type="entry name" value="NAALASMPORT"/>
</dbReference>
<feature type="transmembrane region" description="Helical" evidence="8">
    <location>
        <begin position="462"/>
        <end position="486"/>
    </location>
</feature>
<evidence type="ECO:0000256" key="4">
    <source>
        <dbReference type="ARBA" id="ARBA00022475"/>
    </source>
</evidence>
<evidence type="ECO:0000256" key="1">
    <source>
        <dbReference type="ARBA" id="ARBA00004651"/>
    </source>
</evidence>
<evidence type="ECO:0000256" key="2">
    <source>
        <dbReference type="ARBA" id="ARBA00009261"/>
    </source>
</evidence>
<feature type="transmembrane region" description="Helical" evidence="8">
    <location>
        <begin position="37"/>
        <end position="58"/>
    </location>
</feature>
<evidence type="ECO:0000256" key="7">
    <source>
        <dbReference type="ARBA" id="ARBA00023136"/>
    </source>
</evidence>
<evidence type="ECO:0000256" key="5">
    <source>
        <dbReference type="ARBA" id="ARBA00022692"/>
    </source>
</evidence>
<keyword evidence="8" id="KW-0769">Symport</keyword>
<evidence type="ECO:0000313" key="10">
    <source>
        <dbReference type="Proteomes" id="UP001216558"/>
    </source>
</evidence>
<evidence type="ECO:0000256" key="8">
    <source>
        <dbReference type="RuleBase" id="RU363064"/>
    </source>
</evidence>
<keyword evidence="7 8" id="KW-0472">Membrane</keyword>